<dbReference type="EMBL" id="JXKG01000002">
    <property type="protein sequence ID" value="OJG16238.1"/>
    <property type="molecule type" value="Genomic_DNA"/>
</dbReference>
<reference evidence="1 2" key="1">
    <citation type="submission" date="2014-12" db="EMBL/GenBank/DDBJ databases">
        <title>Draft genome sequences of 29 type strains of Enterococci.</title>
        <authorList>
            <person name="Zhong Z."/>
            <person name="Sun Z."/>
            <person name="Liu W."/>
            <person name="Zhang W."/>
            <person name="Zhang H."/>
        </authorList>
    </citation>
    <scope>NUCLEOTIDE SEQUENCE [LARGE SCALE GENOMIC DNA]</scope>
    <source>
        <strain evidence="1 2">DSM 21207</strain>
    </source>
</reference>
<dbReference type="AlphaFoldDB" id="A0A1L8R907"/>
<evidence type="ECO:0000313" key="1">
    <source>
        <dbReference type="EMBL" id="OJG16238.1"/>
    </source>
</evidence>
<evidence type="ECO:0000313" key="2">
    <source>
        <dbReference type="Proteomes" id="UP000182835"/>
    </source>
</evidence>
<proteinExistence type="predicted"/>
<comment type="caution">
    <text evidence="1">The sequence shown here is derived from an EMBL/GenBank/DDBJ whole genome shotgun (WGS) entry which is preliminary data.</text>
</comment>
<dbReference type="RefSeq" id="WP_249024135.1">
    <property type="nucleotide sequence ID" value="NZ_JBHLVQ010000010.1"/>
</dbReference>
<dbReference type="Proteomes" id="UP000182835">
    <property type="component" value="Unassembled WGS sequence"/>
</dbReference>
<accession>A0A1L8R907</accession>
<protein>
    <submittedName>
        <fullName evidence="1">Uncharacterized protein</fullName>
    </submittedName>
</protein>
<sequence>MMQAKELVTILATMPQKKEHYQLYLGEQPVTNLKIDAADDFVFSAENRQPALTLQTILVLLMTNKSRELYYLKDNQKRKVYGMKEKDKKIIL</sequence>
<gene>
    <name evidence="1" type="ORF">RU96_GL000980</name>
</gene>
<name>A0A1L8R907_9ENTE</name>
<organism evidence="1 2">
    <name type="scientific">Enterococcus canintestini</name>
    <dbReference type="NCBI Taxonomy" id="317010"/>
    <lineage>
        <taxon>Bacteria</taxon>
        <taxon>Bacillati</taxon>
        <taxon>Bacillota</taxon>
        <taxon>Bacilli</taxon>
        <taxon>Lactobacillales</taxon>
        <taxon>Enterococcaceae</taxon>
        <taxon>Enterococcus</taxon>
    </lineage>
</organism>